<dbReference type="InterPro" id="IPR050529">
    <property type="entry name" value="CYP450_sterol_14alpha_dmase"/>
</dbReference>
<evidence type="ECO:0000256" key="4">
    <source>
        <dbReference type="ARBA" id="ARBA00022723"/>
    </source>
</evidence>
<dbReference type="InterPro" id="IPR001128">
    <property type="entry name" value="Cyt_P450"/>
</dbReference>
<reference evidence="10 11" key="1">
    <citation type="submission" date="2019-07" db="EMBL/GenBank/DDBJ databases">
        <title>Chromosome genome assembly for large yellow croaker.</title>
        <authorList>
            <person name="Xiao S."/>
        </authorList>
    </citation>
    <scope>NUCLEOTIDE SEQUENCE [LARGE SCALE GENOMIC DNA]</scope>
    <source>
        <strain evidence="10">JMULYC20181020</strain>
        <tissue evidence="10">Muscle</tissue>
    </source>
</reference>
<dbReference type="Pfam" id="PF00067">
    <property type="entry name" value="p450"/>
    <property type="match status" value="1"/>
</dbReference>
<evidence type="ECO:0000256" key="6">
    <source>
        <dbReference type="ARBA" id="ARBA00023166"/>
    </source>
</evidence>
<accession>A0A6G0IJS0</accession>
<dbReference type="EMBL" id="REGW02000010">
    <property type="protein sequence ID" value="KAE8291456.1"/>
    <property type="molecule type" value="Genomic_DNA"/>
</dbReference>
<dbReference type="CDD" id="cd20631">
    <property type="entry name" value="CYP7A1"/>
    <property type="match status" value="1"/>
</dbReference>
<evidence type="ECO:0000313" key="11">
    <source>
        <dbReference type="Proteomes" id="UP000424527"/>
    </source>
</evidence>
<keyword evidence="5 8" id="KW-0408">Iron</keyword>
<dbReference type="Proteomes" id="UP000424527">
    <property type="component" value="Unassembled WGS sequence"/>
</dbReference>
<keyword evidence="3 8" id="KW-0349">Heme</keyword>
<keyword evidence="2" id="KW-0153">Cholesterol metabolism</keyword>
<gene>
    <name evidence="10" type="ORF">D5F01_LYC11062</name>
</gene>
<dbReference type="GO" id="GO:0016705">
    <property type="term" value="F:oxidoreductase activity, acting on paired donors, with incorporation or reduction of molecular oxygen"/>
    <property type="evidence" value="ECO:0007669"/>
    <property type="project" value="InterPro"/>
</dbReference>
<dbReference type="InterPro" id="IPR045325">
    <property type="entry name" value="TMEM70/TMEM186/TMEM223"/>
</dbReference>
<feature type="binding site" description="axial binding residue" evidence="8">
    <location>
        <position position="452"/>
    </location>
    <ligand>
        <name>heme</name>
        <dbReference type="ChEBI" id="CHEBI:30413"/>
    </ligand>
    <ligandPart>
        <name>Fe</name>
        <dbReference type="ChEBI" id="CHEBI:18248"/>
    </ligandPart>
</feature>
<comment type="caution">
    <text evidence="10">The sequence shown here is derived from an EMBL/GenBank/DDBJ whole genome shotgun (WGS) entry which is preliminary data.</text>
</comment>
<evidence type="ECO:0000313" key="10">
    <source>
        <dbReference type="EMBL" id="KAE8291456.1"/>
    </source>
</evidence>
<dbReference type="InterPro" id="IPR002403">
    <property type="entry name" value="Cyt_P450_E_grp-IV"/>
</dbReference>
<feature type="transmembrane region" description="Helical" evidence="9">
    <location>
        <begin position="39"/>
        <end position="57"/>
    </location>
</feature>
<dbReference type="GO" id="GO:0008203">
    <property type="term" value="P:cholesterol metabolic process"/>
    <property type="evidence" value="ECO:0007669"/>
    <property type="project" value="UniProtKB-KW"/>
</dbReference>
<dbReference type="UniPathway" id="UPA00221"/>
<keyword evidence="10" id="KW-0503">Monooxygenase</keyword>
<keyword evidence="7" id="KW-0753">Steroid metabolism</keyword>
<dbReference type="PANTHER" id="PTHR24304">
    <property type="entry name" value="CYTOCHROME P450 FAMILY 7"/>
    <property type="match status" value="1"/>
</dbReference>
<evidence type="ECO:0000256" key="1">
    <source>
        <dbReference type="ARBA" id="ARBA00010617"/>
    </source>
</evidence>
<dbReference type="Gene3D" id="1.10.630.10">
    <property type="entry name" value="Cytochrome P450"/>
    <property type="match status" value="1"/>
</dbReference>
<keyword evidence="10" id="KW-0560">Oxidoreductase</keyword>
<dbReference type="InterPro" id="IPR036396">
    <property type="entry name" value="Cyt_P450_sf"/>
</dbReference>
<proteinExistence type="inferred from homology"/>
<name>A0A6G0IJS0_LARCR</name>
<dbReference type="PRINTS" id="PR00465">
    <property type="entry name" value="EP450IV"/>
</dbReference>
<evidence type="ECO:0000256" key="8">
    <source>
        <dbReference type="PIRSR" id="PIRSR602403-1"/>
    </source>
</evidence>
<dbReference type="GO" id="GO:0008395">
    <property type="term" value="F:steroid hydroxylase activity"/>
    <property type="evidence" value="ECO:0007669"/>
    <property type="project" value="TreeGrafter"/>
</dbReference>
<keyword evidence="4 8" id="KW-0479">Metal-binding</keyword>
<dbReference type="PROSITE" id="PS00086">
    <property type="entry name" value="CYTOCHROME_P450"/>
    <property type="match status" value="1"/>
</dbReference>
<comment type="cofactor">
    <cofactor evidence="8">
        <name>heme</name>
        <dbReference type="ChEBI" id="CHEBI:30413"/>
    </cofactor>
</comment>
<sequence>MIISIALIWAVVVGFCCLLWLAVGIRRRHTGEPAVENGFIPYLGCALQFGANPLLFLRSRQKKYGHIFTCKIAGQYIHFLCDPFSYHSVIRQGRHLDWRKFHFATSVKAFGHDSFDPRHGHTTENLHQTFLKTLQGEALPSLIETMMGHLQDVMLRSDTLSPSKKHWEVDGIFAFCYKVMFESGYLTLFGKELGEEKCQARQAAQKALVLNALENFKEFDKIFPALVAGLPIHVFKSAYSARENLAKTMLAEKLSKRENVSDLISMRMILNDSLSTFNDLSKARTHVALLWASQANTLPATFWSLFYMIRSPDAMKAAREEVHKVLEDSGLTADPSDPTLKLTREQLDNMPVLDSIVKEAMRLSSASMNVRVAKEDFLLHLDNHEAYRIRKDDVIALYPPMLHYDPEIYEDPYEYKFDRFLDEQGQEKNTFQRSGRRLRYFYMPFGSGVTKCPGRFFAVYEIKQFLTLVLSYFDMELLDPAIKVPPLDQSRAGLGILQPTYDVDFRLRPFVASQAFTNIHAARHYVTFSVSCSGAVSGNQLTSRAFRRSLLNVDMVLSHCLSTHRVSTVTHSEDGNLIYTGNMDRVVRGIKLFSYSTTGASLFVMPYILMKTGLGLQSFAMQAAFCGFIGFFTFLTPILLHLITMGYVSRLYHNPDKDTYTAITYSFFLSEKRRVFHQKQVKIPAVSKVFTTFYADHMGLLVNPDLFPIPHDYNHLMGYDKPFRFDTDSTNRPKES</sequence>
<dbReference type="Pfam" id="PF06979">
    <property type="entry name" value="TMEM70"/>
    <property type="match status" value="1"/>
</dbReference>
<dbReference type="InterPro" id="IPR017972">
    <property type="entry name" value="Cyt_P450_CS"/>
</dbReference>
<dbReference type="PANTHER" id="PTHR24304:SF1">
    <property type="entry name" value="CYTOCHROME P450 7A1"/>
    <property type="match status" value="1"/>
</dbReference>
<feature type="transmembrane region" description="Helical" evidence="9">
    <location>
        <begin position="622"/>
        <end position="643"/>
    </location>
</feature>
<organism evidence="10 11">
    <name type="scientific">Larimichthys crocea</name>
    <name type="common">Large yellow croaker</name>
    <name type="synonym">Pseudosciaena crocea</name>
    <dbReference type="NCBI Taxonomy" id="215358"/>
    <lineage>
        <taxon>Eukaryota</taxon>
        <taxon>Metazoa</taxon>
        <taxon>Chordata</taxon>
        <taxon>Craniata</taxon>
        <taxon>Vertebrata</taxon>
        <taxon>Euteleostomi</taxon>
        <taxon>Actinopterygii</taxon>
        <taxon>Neopterygii</taxon>
        <taxon>Teleostei</taxon>
        <taxon>Neoteleostei</taxon>
        <taxon>Acanthomorphata</taxon>
        <taxon>Eupercaria</taxon>
        <taxon>Sciaenidae</taxon>
        <taxon>Larimichthys</taxon>
    </lineage>
</organism>
<dbReference type="AlphaFoldDB" id="A0A6G0IJS0"/>
<keyword evidence="9" id="KW-1133">Transmembrane helix</keyword>
<comment type="similarity">
    <text evidence="1">Belongs to the cytochrome P450 family.</text>
</comment>
<evidence type="ECO:0000256" key="5">
    <source>
        <dbReference type="ARBA" id="ARBA00023004"/>
    </source>
</evidence>
<evidence type="ECO:0000256" key="3">
    <source>
        <dbReference type="ARBA" id="ARBA00022617"/>
    </source>
</evidence>
<dbReference type="GO" id="GO:0020037">
    <property type="term" value="F:heme binding"/>
    <property type="evidence" value="ECO:0007669"/>
    <property type="project" value="InterPro"/>
</dbReference>
<dbReference type="SUPFAM" id="SSF48264">
    <property type="entry name" value="Cytochrome P450"/>
    <property type="match status" value="1"/>
</dbReference>
<evidence type="ECO:0000256" key="9">
    <source>
        <dbReference type="SAM" id="Phobius"/>
    </source>
</evidence>
<evidence type="ECO:0000256" key="7">
    <source>
        <dbReference type="ARBA" id="ARBA00023221"/>
    </source>
</evidence>
<keyword evidence="9" id="KW-0472">Membrane</keyword>
<dbReference type="GO" id="GO:0042632">
    <property type="term" value="P:cholesterol homeostasis"/>
    <property type="evidence" value="ECO:0007669"/>
    <property type="project" value="TreeGrafter"/>
</dbReference>
<dbReference type="GO" id="GO:0006699">
    <property type="term" value="P:bile acid biosynthetic process"/>
    <property type="evidence" value="ECO:0007669"/>
    <property type="project" value="UniProtKB-UniPathway"/>
</dbReference>
<evidence type="ECO:0000256" key="2">
    <source>
        <dbReference type="ARBA" id="ARBA00022548"/>
    </source>
</evidence>
<keyword evidence="6" id="KW-1207">Sterol metabolism</keyword>
<feature type="transmembrane region" description="Helical" evidence="9">
    <location>
        <begin position="7"/>
        <end position="27"/>
    </location>
</feature>
<keyword evidence="7" id="KW-0443">Lipid metabolism</keyword>
<protein>
    <submittedName>
        <fullName evidence="10">Cholesterol 7-alpha-monooxygenase</fullName>
    </submittedName>
</protein>
<feature type="transmembrane region" description="Helical" evidence="9">
    <location>
        <begin position="592"/>
        <end position="610"/>
    </location>
</feature>
<dbReference type="GO" id="GO:0005506">
    <property type="term" value="F:iron ion binding"/>
    <property type="evidence" value="ECO:0007669"/>
    <property type="project" value="InterPro"/>
</dbReference>
<keyword evidence="11" id="KW-1185">Reference proteome</keyword>
<keyword evidence="9" id="KW-0812">Transmembrane</keyword>